<sequence>MAQGRAGTTPGCGSLARQRLAIEQKGDEMIGRILVRMLVLMGLVGCSGVLQAQTIQPFPQSQLDDEQRRTLTDHRVVISGLTRTQATTVPTRELRLSGELWRRVWAVEQRFTLPEVADHFFRQLDDLEILYQCKALDCGSSHFWANEIFRNARLVGREQFQHYRVALQQEAGSDKKTLYVLYVMQRGTRQVMVNLDIFTTTDPVQSGVDMAARIRQTLSRSHGWLPGFVTHNQQLNTEASEALVNTLKSLSVSEKSRLYLLVHCYDSSDMDRNRACSERLADQLRVQTFDGQRELHIEGQGALTAAAGSDVQPALRFVFWPAR</sequence>
<evidence type="ECO:0000313" key="2">
    <source>
        <dbReference type="EMBL" id="QQD23745.1"/>
    </source>
</evidence>
<protein>
    <submittedName>
        <fullName evidence="2">DUF4892 domain-containing protein</fullName>
    </submittedName>
</protein>
<dbReference type="InterPro" id="IPR032608">
    <property type="entry name" value="DUF4892"/>
</dbReference>
<proteinExistence type="predicted"/>
<name>A0A9X7YMP3_9GAMM</name>
<dbReference type="EMBL" id="CP046056">
    <property type="protein sequence ID" value="QQD23745.1"/>
    <property type="molecule type" value="Genomic_DNA"/>
</dbReference>
<dbReference type="AlphaFoldDB" id="A0A9X7YMP3"/>
<evidence type="ECO:0000313" key="3">
    <source>
        <dbReference type="Proteomes" id="UP000596074"/>
    </source>
</evidence>
<reference evidence="2 3" key="1">
    <citation type="submission" date="2019-11" db="EMBL/GenBank/DDBJ databases">
        <title>Venatorbacter sp. nov. a predator of Campylobacter and other Gram-negative bacteria.</title>
        <authorList>
            <person name="Saeedi A."/>
            <person name="Cummings N.J."/>
            <person name="Connerton I.F."/>
            <person name="Connerton P.L."/>
        </authorList>
    </citation>
    <scope>NUCLEOTIDE SEQUENCE [LARGE SCALE GENOMIC DNA]</scope>
    <source>
        <strain evidence="2">XL5</strain>
    </source>
</reference>
<keyword evidence="1" id="KW-1133">Transmembrane helix</keyword>
<organism evidence="2 3">
    <name type="scientific">Venatoribacter cucullus</name>
    <dbReference type="NCBI Taxonomy" id="2661630"/>
    <lineage>
        <taxon>Bacteria</taxon>
        <taxon>Pseudomonadati</taxon>
        <taxon>Pseudomonadota</taxon>
        <taxon>Gammaproteobacteria</taxon>
        <taxon>Oceanospirillales</taxon>
        <taxon>Oceanospirillaceae</taxon>
        <taxon>Venatoribacter</taxon>
    </lineage>
</organism>
<dbReference type="Pfam" id="PF16234">
    <property type="entry name" value="DUF4892"/>
    <property type="match status" value="1"/>
</dbReference>
<feature type="transmembrane region" description="Helical" evidence="1">
    <location>
        <begin position="33"/>
        <end position="52"/>
    </location>
</feature>
<keyword evidence="1" id="KW-0812">Transmembrane</keyword>
<gene>
    <name evidence="2" type="ORF">GJQ55_04275</name>
</gene>
<dbReference type="Proteomes" id="UP000596074">
    <property type="component" value="Chromosome"/>
</dbReference>
<keyword evidence="1" id="KW-0472">Membrane</keyword>
<evidence type="ECO:0000256" key="1">
    <source>
        <dbReference type="SAM" id="Phobius"/>
    </source>
</evidence>
<keyword evidence="3" id="KW-1185">Reference proteome</keyword>
<accession>A0A9X7YMP3</accession>
<dbReference type="KEGG" id="vcw:GJQ55_04275"/>